<sequence>MKMTASLSRFAYSSPVQAGERQTVHHVIGARRPLNGDSLKMLGTGHKVTHHKGVPSYAF</sequence>
<dbReference type="EMBL" id="CP006877">
    <property type="protein sequence ID" value="AJD41800.1"/>
    <property type="molecule type" value="Genomic_DNA"/>
</dbReference>
<evidence type="ECO:0000313" key="2">
    <source>
        <dbReference type="Proteomes" id="UP000031368"/>
    </source>
</evidence>
<organism evidence="1 2">
    <name type="scientific">Rhizobium gallicum bv. gallicum R602sp</name>
    <dbReference type="NCBI Taxonomy" id="1041138"/>
    <lineage>
        <taxon>Bacteria</taxon>
        <taxon>Pseudomonadati</taxon>
        <taxon>Pseudomonadota</taxon>
        <taxon>Alphaproteobacteria</taxon>
        <taxon>Hyphomicrobiales</taxon>
        <taxon>Rhizobiaceae</taxon>
        <taxon>Rhizobium/Agrobacterium group</taxon>
        <taxon>Rhizobium</taxon>
    </lineage>
</organism>
<reference evidence="1 2" key="1">
    <citation type="submission" date="2013-11" db="EMBL/GenBank/DDBJ databases">
        <title>Complete genome sequence of Rhizobium gallicum bv. gallicum R602.</title>
        <authorList>
            <person name="Bustos P."/>
            <person name="Santamaria R.I."/>
            <person name="Lozano L."/>
            <person name="Acosta J.L."/>
            <person name="Ormeno-Orrillo E."/>
            <person name="Rogel M.A."/>
            <person name="Romero D."/>
            <person name="Cevallos M.A."/>
            <person name="Martinez-Romero E."/>
            <person name="Gonzalez V."/>
        </authorList>
    </citation>
    <scope>NUCLEOTIDE SEQUENCE [LARGE SCALE GENOMIC DNA]</scope>
    <source>
        <strain evidence="1 2">R602</strain>
    </source>
</reference>
<name>A0A0B4X516_9HYPH</name>
<protein>
    <submittedName>
        <fullName evidence="1">Uncharacterized protein</fullName>
    </submittedName>
</protein>
<dbReference type="Proteomes" id="UP000031368">
    <property type="component" value="Chromosome"/>
</dbReference>
<evidence type="ECO:0000313" key="1">
    <source>
        <dbReference type="EMBL" id="AJD41800.1"/>
    </source>
</evidence>
<dbReference type="AlphaFoldDB" id="A0A0B4X516"/>
<keyword evidence="2" id="KW-1185">Reference proteome</keyword>
<dbReference type="KEGG" id="rga:RGR602_CH02475"/>
<proteinExistence type="predicted"/>
<dbReference type="HOGENOM" id="CLU_2993589_0_0_5"/>
<accession>A0A0B4X516</accession>
<gene>
    <name evidence="1" type="ORF">RGR602_CH02475</name>
</gene>